<evidence type="ECO:0000313" key="9">
    <source>
        <dbReference type="Proteomes" id="UP000237631"/>
    </source>
</evidence>
<dbReference type="PROSITE" id="PS51257">
    <property type="entry name" value="PROKAR_LIPOPROTEIN"/>
    <property type="match status" value="1"/>
</dbReference>
<evidence type="ECO:0000256" key="2">
    <source>
        <dbReference type="PIRSR" id="PIRSR000137-1"/>
    </source>
</evidence>
<dbReference type="Pfam" id="PF05199">
    <property type="entry name" value="GMC_oxred_C"/>
    <property type="match status" value="1"/>
</dbReference>
<dbReference type="InterPro" id="IPR007867">
    <property type="entry name" value="GMC_OxRtase_C"/>
</dbReference>
<dbReference type="InterPro" id="IPR000172">
    <property type="entry name" value="GMC_OxRdtase_N"/>
</dbReference>
<keyword evidence="3 4" id="KW-0274">FAD</keyword>
<feature type="chain" id="PRO_5015552899" description="Glucose-methanol-choline oxidoreductase N-terminal domain-containing protein" evidence="5">
    <location>
        <begin position="19"/>
        <end position="629"/>
    </location>
</feature>
<keyword evidence="5" id="KW-0732">Signal</keyword>
<feature type="domain" description="Glucose-methanol-choline oxidoreductase N-terminal" evidence="7">
    <location>
        <begin position="311"/>
        <end position="325"/>
    </location>
</feature>
<feature type="signal peptide" evidence="5">
    <location>
        <begin position="1"/>
        <end position="18"/>
    </location>
</feature>
<evidence type="ECO:0000313" key="8">
    <source>
        <dbReference type="EMBL" id="PPJ61281.1"/>
    </source>
</evidence>
<dbReference type="GO" id="GO:0044550">
    <property type="term" value="P:secondary metabolite biosynthetic process"/>
    <property type="evidence" value="ECO:0007669"/>
    <property type="project" value="TreeGrafter"/>
</dbReference>
<dbReference type="PROSITE" id="PS00624">
    <property type="entry name" value="GMC_OXRED_2"/>
    <property type="match status" value="1"/>
</dbReference>
<evidence type="ECO:0000259" key="6">
    <source>
        <dbReference type="PROSITE" id="PS00623"/>
    </source>
</evidence>
<feature type="binding site" evidence="3">
    <location>
        <position position="122"/>
    </location>
    <ligand>
        <name>FAD</name>
        <dbReference type="ChEBI" id="CHEBI:57692"/>
    </ligand>
</feature>
<dbReference type="Gene3D" id="3.30.560.10">
    <property type="entry name" value="Glucose Oxidase, domain 3"/>
    <property type="match status" value="1"/>
</dbReference>
<dbReference type="SUPFAM" id="SSF51905">
    <property type="entry name" value="FAD/NAD(P)-binding domain"/>
    <property type="match status" value="1"/>
</dbReference>
<feature type="binding site" evidence="3">
    <location>
        <begin position="130"/>
        <end position="133"/>
    </location>
    <ligand>
        <name>FAD</name>
        <dbReference type="ChEBI" id="CHEBI:57692"/>
    </ligand>
</feature>
<dbReference type="STRING" id="357750.A0A2S6CNI8"/>
<organism evidence="8 9">
    <name type="scientific">Cercospora berteroae</name>
    <dbReference type="NCBI Taxonomy" id="357750"/>
    <lineage>
        <taxon>Eukaryota</taxon>
        <taxon>Fungi</taxon>
        <taxon>Dikarya</taxon>
        <taxon>Ascomycota</taxon>
        <taxon>Pezizomycotina</taxon>
        <taxon>Dothideomycetes</taxon>
        <taxon>Dothideomycetidae</taxon>
        <taxon>Mycosphaerellales</taxon>
        <taxon>Mycosphaerellaceae</taxon>
        <taxon>Cercospora</taxon>
    </lineage>
</organism>
<dbReference type="InterPro" id="IPR036188">
    <property type="entry name" value="FAD/NAD-bd_sf"/>
</dbReference>
<gene>
    <name evidence="8" type="ORF">CBER1_09321</name>
</gene>
<protein>
    <recommendedName>
        <fullName evidence="6 7">Glucose-methanol-choline oxidoreductase N-terminal domain-containing protein</fullName>
    </recommendedName>
</protein>
<dbReference type="PROSITE" id="PS00623">
    <property type="entry name" value="GMC_OXRED_1"/>
    <property type="match status" value="1"/>
</dbReference>
<proteinExistence type="inferred from homology"/>
<dbReference type="GO" id="GO:0016614">
    <property type="term" value="F:oxidoreductase activity, acting on CH-OH group of donors"/>
    <property type="evidence" value="ECO:0007669"/>
    <property type="project" value="InterPro"/>
</dbReference>
<comment type="caution">
    <text evidence="8">The sequence shown here is derived from an EMBL/GenBank/DDBJ whole genome shotgun (WGS) entry which is preliminary data.</text>
</comment>
<evidence type="ECO:0000256" key="1">
    <source>
        <dbReference type="ARBA" id="ARBA00010790"/>
    </source>
</evidence>
<evidence type="ECO:0000256" key="5">
    <source>
        <dbReference type="SAM" id="SignalP"/>
    </source>
</evidence>
<evidence type="ECO:0000256" key="4">
    <source>
        <dbReference type="RuleBase" id="RU003968"/>
    </source>
</evidence>
<dbReference type="Pfam" id="PF00732">
    <property type="entry name" value="GMC_oxred_N"/>
    <property type="match status" value="1"/>
</dbReference>
<dbReference type="PIRSF" id="PIRSF000137">
    <property type="entry name" value="Alcohol_oxidase"/>
    <property type="match status" value="1"/>
</dbReference>
<keyword evidence="9" id="KW-1185">Reference proteome</keyword>
<dbReference type="AlphaFoldDB" id="A0A2S6CNI8"/>
<dbReference type="PANTHER" id="PTHR11552:SF115">
    <property type="entry name" value="DEHYDROGENASE XPTC-RELATED"/>
    <property type="match status" value="1"/>
</dbReference>
<accession>A0A2S6CNI8</accession>
<dbReference type="OrthoDB" id="269227at2759"/>
<feature type="active site" description="Proton donor" evidence="2">
    <location>
        <position position="566"/>
    </location>
</feature>
<dbReference type="PANTHER" id="PTHR11552">
    <property type="entry name" value="GLUCOSE-METHANOL-CHOLINE GMC OXIDOREDUCTASE"/>
    <property type="match status" value="1"/>
</dbReference>
<feature type="domain" description="Glucose-methanol-choline oxidoreductase N-terminal" evidence="6">
    <location>
        <begin position="120"/>
        <end position="143"/>
    </location>
</feature>
<dbReference type="InterPro" id="IPR012132">
    <property type="entry name" value="GMC_OxRdtase"/>
</dbReference>
<evidence type="ECO:0000256" key="3">
    <source>
        <dbReference type="PIRSR" id="PIRSR000137-2"/>
    </source>
</evidence>
<comment type="similarity">
    <text evidence="1 4">Belongs to the GMC oxidoreductase family.</text>
</comment>
<comment type="cofactor">
    <cofactor evidence="3">
        <name>FAD</name>
        <dbReference type="ChEBI" id="CHEBI:57692"/>
    </cofactor>
</comment>
<dbReference type="SUPFAM" id="SSF54373">
    <property type="entry name" value="FAD-linked reductases, C-terminal domain"/>
    <property type="match status" value="1"/>
</dbReference>
<name>A0A2S6CNI8_9PEZI</name>
<dbReference type="Gene3D" id="3.50.50.60">
    <property type="entry name" value="FAD/NAD(P)-binding domain"/>
    <property type="match status" value="1"/>
</dbReference>
<reference evidence="9" key="1">
    <citation type="journal article" date="2017" name="bioRxiv">
        <title>Conservation of a gene cluster reveals novel cercosporin biosynthetic mechanisms and extends production to the genus Colletotrichum.</title>
        <authorList>
            <person name="de Jonge R."/>
            <person name="Ebert M.K."/>
            <person name="Huitt-Roehl C.R."/>
            <person name="Pal P."/>
            <person name="Suttle J.C."/>
            <person name="Spanner R.E."/>
            <person name="Neubauer J.D."/>
            <person name="Jurick W.M.II."/>
            <person name="Stott K.A."/>
            <person name="Secor G.A."/>
            <person name="Thomma B.P.H.J."/>
            <person name="Van de Peer Y."/>
            <person name="Townsend C.A."/>
            <person name="Bolton M.D."/>
        </authorList>
    </citation>
    <scope>NUCLEOTIDE SEQUENCE [LARGE SCALE GENOMIC DNA]</scope>
    <source>
        <strain evidence="9">CBS538.71</strain>
    </source>
</reference>
<sequence>MKSFIACSLLGGLSLACAAPATQEYDYVIVGGGVSGLVVANRLSENEQGQFRNNAAIARRSRKSTVTVLVIESGESVDTDATKIPYKANDLTSSAGLIWENITSLPEPGLGNSTFSVLVAKVLGGGSVINGMVYDRGSAADYDAWEALGNEGWGWQGLLPYFKKGTTFQPPSAAVAESFNITWDPEAYGDGPLPVSITDSQYPDTKDYWAAWRATGVHVPIDGNNGEAYGPSWYPNTMDKTTGRRAHARYAYIDPISQRKNLKVLTGTTAEKIVFGDANSPYEATGVEVSTAGTGETAIINARKEVILAAGAIQTPKLLQLSGVGPRSVLEAAGIEVKVELDAVGSNFQDHPYATVIFNTSSTTFPSANSLVNNATFNASAWEEYEVNKTGPYTYARGNALAFISLPDMTSNFSSVSYQLDNENAIDYLPSLYQNNTGLLAGFTAQRDIISSIFGRKDAAVAEFPIPVDAAYSIVAVQKPVSRGTVHLNPANPTGAPNVLHNAFVNPVDRLILSIGMRYLRDIFSYHPLQEKFSISEIVPGTQYTSDTEIYDALVEQQTLSPTFAHPSCSCPMMLEELGGCVSDTLLVYGTQRLSIVDASIIPIIPSQHLQSTIYMIGEKAADLIKARA</sequence>
<feature type="active site" description="Proton acceptor" evidence="2">
    <location>
        <position position="609"/>
    </location>
</feature>
<dbReference type="EMBL" id="PNEN01000070">
    <property type="protein sequence ID" value="PPJ61281.1"/>
    <property type="molecule type" value="Genomic_DNA"/>
</dbReference>
<dbReference type="GO" id="GO:0050660">
    <property type="term" value="F:flavin adenine dinucleotide binding"/>
    <property type="evidence" value="ECO:0007669"/>
    <property type="project" value="InterPro"/>
</dbReference>
<keyword evidence="4" id="KW-0285">Flavoprotein</keyword>
<dbReference type="Proteomes" id="UP000237631">
    <property type="component" value="Unassembled WGS sequence"/>
</dbReference>
<evidence type="ECO:0000259" key="7">
    <source>
        <dbReference type="PROSITE" id="PS00624"/>
    </source>
</evidence>